<name>A0A9W8VA99_9HYPO</name>
<dbReference type="GO" id="GO:0004029">
    <property type="term" value="F:aldehyde dehydrogenase (NAD+) activity"/>
    <property type="evidence" value="ECO:0007669"/>
    <property type="project" value="TreeGrafter"/>
</dbReference>
<dbReference type="Gene3D" id="3.40.50.720">
    <property type="entry name" value="NAD(P)-binding Rossmann-like Domain"/>
    <property type="match status" value="1"/>
</dbReference>
<dbReference type="Pfam" id="PF01370">
    <property type="entry name" value="Epimerase"/>
    <property type="match status" value="1"/>
</dbReference>
<dbReference type="EMBL" id="JAOQAZ010000042">
    <property type="protein sequence ID" value="KAJ4246555.1"/>
    <property type="molecule type" value="Genomic_DNA"/>
</dbReference>
<feature type="domain" description="NAD-dependent epimerase/dehydratase" evidence="1">
    <location>
        <begin position="157"/>
        <end position="244"/>
    </location>
</feature>
<proteinExistence type="predicted"/>
<dbReference type="GO" id="GO:0005737">
    <property type="term" value="C:cytoplasm"/>
    <property type="evidence" value="ECO:0007669"/>
    <property type="project" value="TreeGrafter"/>
</dbReference>
<protein>
    <recommendedName>
        <fullName evidence="1">NAD-dependent epimerase/dehydratase domain-containing protein</fullName>
    </recommendedName>
</protein>
<accession>A0A9W8VA99</accession>
<dbReference type="SUPFAM" id="SSF51735">
    <property type="entry name" value="NAD(P)-binding Rossmann-fold domains"/>
    <property type="match status" value="1"/>
</dbReference>
<evidence type="ECO:0000259" key="1">
    <source>
        <dbReference type="Pfam" id="PF01370"/>
    </source>
</evidence>
<dbReference type="AlphaFoldDB" id="A0A9W8VA99"/>
<dbReference type="InterPro" id="IPR036291">
    <property type="entry name" value="NAD(P)-bd_dom_sf"/>
</dbReference>
<comment type="caution">
    <text evidence="2">The sequence shown here is derived from an EMBL/GenBank/DDBJ whole genome shotgun (WGS) entry which is preliminary data.</text>
</comment>
<dbReference type="PANTHER" id="PTHR48079">
    <property type="entry name" value="PROTEIN YEEZ"/>
    <property type="match status" value="1"/>
</dbReference>
<gene>
    <name evidence="2" type="ORF">NW762_013496</name>
</gene>
<keyword evidence="3" id="KW-1185">Reference proteome</keyword>
<dbReference type="InterPro" id="IPR001509">
    <property type="entry name" value="Epimerase_deHydtase"/>
</dbReference>
<dbReference type="PANTHER" id="PTHR48079:SF6">
    <property type="entry name" value="NAD(P)-BINDING DOMAIN-CONTAINING PROTEIN-RELATED"/>
    <property type="match status" value="1"/>
</dbReference>
<organism evidence="2 3">
    <name type="scientific">Fusarium torreyae</name>
    <dbReference type="NCBI Taxonomy" id="1237075"/>
    <lineage>
        <taxon>Eukaryota</taxon>
        <taxon>Fungi</taxon>
        <taxon>Dikarya</taxon>
        <taxon>Ascomycota</taxon>
        <taxon>Pezizomycotina</taxon>
        <taxon>Sordariomycetes</taxon>
        <taxon>Hypocreomycetidae</taxon>
        <taxon>Hypocreales</taxon>
        <taxon>Nectriaceae</taxon>
        <taxon>Fusarium</taxon>
    </lineage>
</organism>
<sequence>MSRSSVQRILLTGATGYVGGTVLDHLVKAQDAVLKSLTIDLLVRGEDAAKKLQSAYGDRIKIIQWAGLHDVDFIADIASQYELIINTGSGFIPEGAEAFVRGLARRVKTGVSPPWLLHISGCSNLADRPLTQQGYPNREWIDTDGNAVYEFLKSEDAREPYPQRTTEVRVLSTAQETGVQAVSLNTPLIFGTGKGLFNQQGIIIPIIMRYVIQHGHGFKLNETANWDWVHVEDLADAFVLLTRTILEREDHAVGYIPSGTSGVIFPAAGRALQTEIMQRCLDVAFAEGILPRQGTPSDKEIRQVTLQELADEITAGLTDMAERGWAGTKSMRGNEAKRLLGWNPSRLQEAWEQDFADELEALKNGKRPWTLESCIGQSK</sequence>
<evidence type="ECO:0000313" key="3">
    <source>
        <dbReference type="Proteomes" id="UP001152049"/>
    </source>
</evidence>
<dbReference type="OrthoDB" id="10262413at2759"/>
<reference evidence="2" key="1">
    <citation type="submission" date="2022-09" db="EMBL/GenBank/DDBJ databases">
        <title>Fusarium specimens isolated from Avocado Roots.</title>
        <authorList>
            <person name="Stajich J."/>
            <person name="Roper C."/>
            <person name="Heimlech-Rivalta G."/>
        </authorList>
    </citation>
    <scope>NUCLEOTIDE SEQUENCE</scope>
    <source>
        <strain evidence="2">CF00136</strain>
    </source>
</reference>
<dbReference type="InterPro" id="IPR051783">
    <property type="entry name" value="NAD(P)-dependent_oxidoreduct"/>
</dbReference>
<evidence type="ECO:0000313" key="2">
    <source>
        <dbReference type="EMBL" id="KAJ4246555.1"/>
    </source>
</evidence>
<dbReference type="Proteomes" id="UP001152049">
    <property type="component" value="Unassembled WGS sequence"/>
</dbReference>